<reference evidence="13 14" key="1">
    <citation type="submission" date="2020-10" db="EMBL/GenBank/DDBJ databases">
        <title>Pygocentrus nattereri (red-bellied piranha) genome, fPygNat1, primary haplotype.</title>
        <authorList>
            <person name="Myers G."/>
            <person name="Meyer A."/>
            <person name="Karagic N."/>
            <person name="Pippel M."/>
            <person name="Winkler S."/>
            <person name="Tracey A."/>
            <person name="Wood J."/>
            <person name="Formenti G."/>
            <person name="Howe K."/>
            <person name="Fedrigo O."/>
            <person name="Jarvis E.D."/>
        </authorList>
    </citation>
    <scope>NUCLEOTIDE SEQUENCE [LARGE SCALE GENOMIC DNA]</scope>
</reference>
<dbReference type="PANTHER" id="PTHR12673">
    <property type="entry name" value="FACIOGENITAL DYSPLASIA PROTEIN"/>
    <property type="match status" value="1"/>
</dbReference>
<dbReference type="AlphaFoldDB" id="A0A3B4DYZ9"/>
<dbReference type="InterPro" id="IPR000306">
    <property type="entry name" value="Znf_FYVE"/>
</dbReference>
<dbReference type="Gene3D" id="3.30.40.10">
    <property type="entry name" value="Zinc/RING finger domain, C3HC4 (zinc finger)"/>
    <property type="match status" value="1"/>
</dbReference>
<dbReference type="GO" id="GO:0005085">
    <property type="term" value="F:guanyl-nucleotide exchange factor activity"/>
    <property type="evidence" value="ECO:0007669"/>
    <property type="project" value="UniProtKB-KW"/>
</dbReference>
<dbReference type="PROSITE" id="PS50010">
    <property type="entry name" value="DH_2"/>
    <property type="match status" value="1"/>
</dbReference>
<dbReference type="InterPro" id="IPR001849">
    <property type="entry name" value="PH_domain"/>
</dbReference>
<dbReference type="GO" id="GO:0005737">
    <property type="term" value="C:cytoplasm"/>
    <property type="evidence" value="ECO:0007669"/>
    <property type="project" value="TreeGrafter"/>
</dbReference>
<dbReference type="SMART" id="SM00325">
    <property type="entry name" value="RhoGEF"/>
    <property type="match status" value="1"/>
</dbReference>
<dbReference type="PROSITE" id="PS50178">
    <property type="entry name" value="ZF_FYVE"/>
    <property type="match status" value="1"/>
</dbReference>
<dbReference type="PROSITE" id="PS50003">
    <property type="entry name" value="PH_DOMAIN"/>
    <property type="match status" value="2"/>
</dbReference>
<dbReference type="SMART" id="SM00233">
    <property type="entry name" value="PH"/>
    <property type="match status" value="2"/>
</dbReference>
<dbReference type="InterPro" id="IPR011993">
    <property type="entry name" value="PH-like_dom_sf"/>
</dbReference>
<dbReference type="GeneTree" id="ENSGT00940000157922"/>
<dbReference type="Pfam" id="PF00621">
    <property type="entry name" value="RhoGEF"/>
    <property type="match status" value="1"/>
</dbReference>
<dbReference type="InterPro" id="IPR013083">
    <property type="entry name" value="Znf_RING/FYVE/PHD"/>
</dbReference>
<evidence type="ECO:0000313" key="13">
    <source>
        <dbReference type="Ensembl" id="ENSPNAP00000029637.2"/>
    </source>
</evidence>
<evidence type="ECO:0000313" key="14">
    <source>
        <dbReference type="Proteomes" id="UP001501920"/>
    </source>
</evidence>
<dbReference type="SMART" id="SM00064">
    <property type="entry name" value="FYVE"/>
    <property type="match status" value="1"/>
</dbReference>
<dbReference type="InterPro" id="IPR051092">
    <property type="entry name" value="FYVE_RhoGEF_PH"/>
</dbReference>
<evidence type="ECO:0000256" key="4">
    <source>
        <dbReference type="ARBA" id="ARBA00022723"/>
    </source>
</evidence>
<keyword evidence="6" id="KW-0862">Zinc</keyword>
<evidence type="ECO:0000256" key="9">
    <source>
        <dbReference type="SAM" id="MobiDB-lite"/>
    </source>
</evidence>
<organism evidence="13 14">
    <name type="scientific">Pygocentrus nattereri</name>
    <name type="common">Red-bellied piranha</name>
    <dbReference type="NCBI Taxonomy" id="42514"/>
    <lineage>
        <taxon>Eukaryota</taxon>
        <taxon>Metazoa</taxon>
        <taxon>Chordata</taxon>
        <taxon>Craniata</taxon>
        <taxon>Vertebrata</taxon>
        <taxon>Euteleostomi</taxon>
        <taxon>Actinopterygii</taxon>
        <taxon>Neopterygii</taxon>
        <taxon>Teleostei</taxon>
        <taxon>Ostariophysi</taxon>
        <taxon>Characiformes</taxon>
        <taxon>Characoidei</taxon>
        <taxon>Pygocentrus</taxon>
    </lineage>
</organism>
<feature type="compositionally biased region" description="Low complexity" evidence="9">
    <location>
        <begin position="679"/>
        <end position="697"/>
    </location>
</feature>
<evidence type="ECO:0000259" key="11">
    <source>
        <dbReference type="PROSITE" id="PS50010"/>
    </source>
</evidence>
<feature type="compositionally biased region" description="Low complexity" evidence="9">
    <location>
        <begin position="344"/>
        <end position="360"/>
    </location>
</feature>
<feature type="compositionally biased region" description="Polar residues" evidence="9">
    <location>
        <begin position="378"/>
        <end position="396"/>
    </location>
</feature>
<feature type="region of interest" description="Disordered" evidence="9">
    <location>
        <begin position="82"/>
        <end position="106"/>
    </location>
</feature>
<evidence type="ECO:0000256" key="1">
    <source>
        <dbReference type="ARBA" id="ARBA00004245"/>
    </source>
</evidence>
<evidence type="ECO:0000256" key="5">
    <source>
        <dbReference type="ARBA" id="ARBA00022771"/>
    </source>
</evidence>
<dbReference type="GO" id="GO:0005856">
    <property type="term" value="C:cytoskeleton"/>
    <property type="evidence" value="ECO:0007669"/>
    <property type="project" value="UniProtKB-SubCell"/>
</dbReference>
<dbReference type="Pfam" id="PF01363">
    <property type="entry name" value="FYVE"/>
    <property type="match status" value="1"/>
</dbReference>
<feature type="domain" description="PH" evidence="10">
    <location>
        <begin position="1302"/>
        <end position="1396"/>
    </location>
</feature>
<keyword evidence="2" id="KW-0963">Cytoplasm</keyword>
<dbReference type="STRING" id="42514.ENSPNAP00000029637"/>
<dbReference type="InterPro" id="IPR035899">
    <property type="entry name" value="DBL_dom_sf"/>
</dbReference>
<dbReference type="Ensembl" id="ENSPNAT00000016877.2">
    <property type="protein sequence ID" value="ENSPNAP00000029637.2"/>
    <property type="gene ID" value="ENSPNAG00000015820.2"/>
</dbReference>
<keyword evidence="14" id="KW-1185">Reference proteome</keyword>
<dbReference type="InterPro" id="IPR000219">
    <property type="entry name" value="DH_dom"/>
</dbReference>
<dbReference type="Gene3D" id="1.20.900.10">
    <property type="entry name" value="Dbl homology (DH) domain"/>
    <property type="match status" value="1"/>
</dbReference>
<reference evidence="13" key="2">
    <citation type="submission" date="2025-08" db="UniProtKB">
        <authorList>
            <consortium name="Ensembl"/>
        </authorList>
    </citation>
    <scope>IDENTIFICATION</scope>
</reference>
<gene>
    <name evidence="13" type="primary">STYXL2</name>
</gene>
<evidence type="ECO:0000256" key="7">
    <source>
        <dbReference type="ARBA" id="ARBA00023212"/>
    </source>
</evidence>
<sequence length="1397" mass="156816">MSAELQEHYLNPKSQIHVCLSKGQLDPVHGKCCHYQGCKPAIAPKPNSISKQFHCSNNYLRKHSNRNLRPANSEQHTANIYRKEVLGQSEESRQKDNIEQKREESEMWNNVEHKERSMQWDECTEANETKRNNALEQEEELGCGEELAQSSDLDWEVGVNQGEVFDSEEGEGSLELLSDSCSDRDEEVQGVARQLHIEEERKEGWEMVRDGKTGSLVTSVDVRFAVRFPCRRYEQMVRKDGLNRNKTQSSVNLSDRTYTDGIFSDEMFSGGLYPKHIYSNGIDTDELCPDRIDTVTMFPDMCDAGEALADADGLSECDLFEQIEPSQTLELEEVGDPGDTVMLSVEEGSESSGGSLSAFGEEGGEEERDREEPSENGSQFLRNSSQDLPSGVSQDSPRSDSMVYPSSEREAGILSESSHQLSSSFSSVCSSESEVSVDEAGRTETILSYWRDRDKAEPDTECTALSMSKESDFSTTFELGLPCVSSPLEPQDQMSHQMQPDGLEEVRSTVQEDQSIMGTESPVAHTEEHVYEETEPKFQTKGFLHTRKYLMTRSISMEPPSNRLDPMSSTVSGKERLMLHPQSYYTSHNFLGDSLPALTGSLGCLSPGSPCPSSELSVTPVDIPPPFELSSITKRPIRKSTPALPTDVSASCRKLDFGFKRYFLPLRFLRKSERRSLTDNRSVSSRSSSESSPQGSCKRLNLFRQNMGSTELHRAHDCFLPSSPSSFLYQKNKQKQGLSTPHNNNIVSAIPSSWDIDDFLHSPFIKPLPFSKPRSFSSPNVDSSVYENVLNPSPHYENVQLRLLNPSNQNQRSQSSANDTDGYVDMSSLPGFQSKCQSSEQETESAYTICSPAVRSDGSVGVSVGVACTNKEEKKAWERLTVTCSRAFYSAKELLDSEAQHVKILKFLSKTVDADERLVKLWSDLPAICSLHQNLHTQLENRIKEWDQKEGIADIILAKKMEFSVFSSFISQHDSKMKSMEQMENTQVDLASLKQQLLQVIVRVLQYRLLLTDYLNNLSPDTSEYKDTQDVLGVVSDVAGQANEKLKNGAALLRLVHIEHSVLGLKNLLQSGRVFVKEGTLMKVSRKCKQPRHLFLMSDIMLYTYPQQDGKYRLINTLALTGMEVTKLMVENAQNALKIEVKDISITLSASSSIERDDWFVTLNRAIADLGSLLGVPVGCLESEVCLGENAPPMVSVSQIAVCMNCPVRFSLTHRRHHCHACGKVVCRDCCRNKVPLKYMKNRRAKVCDKCYSELCKPDGDVAMATESSSRPLSAVFQNIHPTCLWRGRKGQMSFNHVTRSEGEMSGTLQRSHNSRRSWKNLWFLLKDKVLYAYPQPEDRASCESLPLLGFSVRPESEGESSMFQLYHKTTLYYTFKAQDTPTAQRWVSAMEEATVL</sequence>
<protein>
    <recommendedName>
        <fullName evidence="15">FYVE, RhoGEF and PH domain containing 5a</fullName>
    </recommendedName>
</protein>
<feature type="domain" description="PH" evidence="10">
    <location>
        <begin position="1074"/>
        <end position="1168"/>
    </location>
</feature>
<keyword evidence="4" id="KW-0479">Metal-binding</keyword>
<feature type="domain" description="DH" evidence="11">
    <location>
        <begin position="886"/>
        <end position="1045"/>
    </location>
</feature>
<dbReference type="SUPFAM" id="SSF48065">
    <property type="entry name" value="DBL homology domain (DH-domain)"/>
    <property type="match status" value="1"/>
</dbReference>
<dbReference type="InterPro" id="IPR017455">
    <property type="entry name" value="Znf_FYVE-rel"/>
</dbReference>
<feature type="domain" description="FYVE-type" evidence="12">
    <location>
        <begin position="1203"/>
        <end position="1256"/>
    </location>
</feature>
<name>A0A3B4DYZ9_PYGNA</name>
<evidence type="ECO:0008006" key="15">
    <source>
        <dbReference type="Google" id="ProtNLM"/>
    </source>
</evidence>
<feature type="region of interest" description="Disordered" evidence="9">
    <location>
        <begin position="341"/>
        <end position="419"/>
    </location>
</feature>
<dbReference type="Proteomes" id="UP001501920">
    <property type="component" value="Chromosome 26"/>
</dbReference>
<keyword evidence="7" id="KW-0206">Cytoskeleton</keyword>
<feature type="compositionally biased region" description="Acidic residues" evidence="9">
    <location>
        <begin position="362"/>
        <end position="374"/>
    </location>
</feature>
<evidence type="ECO:0000256" key="8">
    <source>
        <dbReference type="PROSITE-ProRule" id="PRU00091"/>
    </source>
</evidence>
<evidence type="ECO:0000259" key="12">
    <source>
        <dbReference type="PROSITE" id="PS50178"/>
    </source>
</evidence>
<evidence type="ECO:0000256" key="3">
    <source>
        <dbReference type="ARBA" id="ARBA00022658"/>
    </source>
</evidence>
<dbReference type="Gene3D" id="2.30.29.30">
    <property type="entry name" value="Pleckstrin-homology domain (PH domain)/Phosphotyrosine-binding domain (PTB)"/>
    <property type="match status" value="2"/>
</dbReference>
<feature type="region of interest" description="Disordered" evidence="9">
    <location>
        <begin position="675"/>
        <end position="697"/>
    </location>
</feature>
<keyword evidence="3" id="KW-0344">Guanine-nucleotide releasing factor</keyword>
<evidence type="ECO:0000256" key="6">
    <source>
        <dbReference type="ARBA" id="ARBA00022833"/>
    </source>
</evidence>
<dbReference type="GO" id="GO:0008270">
    <property type="term" value="F:zinc ion binding"/>
    <property type="evidence" value="ECO:0007669"/>
    <property type="project" value="UniProtKB-KW"/>
</dbReference>
<reference evidence="13" key="3">
    <citation type="submission" date="2025-09" db="UniProtKB">
        <authorList>
            <consortium name="Ensembl"/>
        </authorList>
    </citation>
    <scope>IDENTIFICATION</scope>
</reference>
<dbReference type="OMA" id="QWVSAME"/>
<accession>A0A3B4DYZ9</accession>
<comment type="subcellular location">
    <subcellularLocation>
        <location evidence="1">Cytoplasm</location>
        <location evidence="1">Cytoskeleton</location>
    </subcellularLocation>
</comment>
<dbReference type="Pfam" id="PF00169">
    <property type="entry name" value="PH"/>
    <property type="match status" value="2"/>
</dbReference>
<proteinExistence type="predicted"/>
<dbReference type="SUPFAM" id="SSF50729">
    <property type="entry name" value="PH domain-like"/>
    <property type="match status" value="2"/>
</dbReference>
<evidence type="ECO:0000256" key="2">
    <source>
        <dbReference type="ARBA" id="ARBA00022490"/>
    </source>
</evidence>
<keyword evidence="5 8" id="KW-0863">Zinc-finger</keyword>
<evidence type="ECO:0000259" key="10">
    <source>
        <dbReference type="PROSITE" id="PS50003"/>
    </source>
</evidence>
<dbReference type="PANTHER" id="PTHR12673:SF13">
    <property type="entry name" value="FYVE, RHOGEF AND PH DOMAIN-CONTAINING PROTEIN 5"/>
    <property type="match status" value="1"/>
</dbReference>